<gene>
    <name evidence="2" type="ORF">Z517_01510</name>
</gene>
<evidence type="ECO:0000313" key="3">
    <source>
        <dbReference type="Proteomes" id="UP000053029"/>
    </source>
</evidence>
<organism evidence="2 3">
    <name type="scientific">Fonsecaea pedrosoi CBS 271.37</name>
    <dbReference type="NCBI Taxonomy" id="1442368"/>
    <lineage>
        <taxon>Eukaryota</taxon>
        <taxon>Fungi</taxon>
        <taxon>Dikarya</taxon>
        <taxon>Ascomycota</taxon>
        <taxon>Pezizomycotina</taxon>
        <taxon>Eurotiomycetes</taxon>
        <taxon>Chaetothyriomycetidae</taxon>
        <taxon>Chaetothyriales</taxon>
        <taxon>Herpotrichiellaceae</taxon>
        <taxon>Fonsecaea</taxon>
    </lineage>
</organism>
<dbReference type="VEuPathDB" id="FungiDB:Z517_01510"/>
<reference evidence="2 3" key="1">
    <citation type="submission" date="2015-01" db="EMBL/GenBank/DDBJ databases">
        <title>The Genome Sequence of Fonsecaea pedrosoi CBS 271.37.</title>
        <authorList>
            <consortium name="The Broad Institute Genomics Platform"/>
            <person name="Cuomo C."/>
            <person name="de Hoog S."/>
            <person name="Gorbushina A."/>
            <person name="Stielow B."/>
            <person name="Teixiera M."/>
            <person name="Abouelleil A."/>
            <person name="Chapman S.B."/>
            <person name="Priest M."/>
            <person name="Young S.K."/>
            <person name="Wortman J."/>
            <person name="Nusbaum C."/>
            <person name="Birren B."/>
        </authorList>
    </citation>
    <scope>NUCLEOTIDE SEQUENCE [LARGE SCALE GENOMIC DNA]</scope>
    <source>
        <strain evidence="2 3">CBS 271.37</strain>
    </source>
</reference>
<dbReference type="SUPFAM" id="SSF52540">
    <property type="entry name" value="P-loop containing nucleoside triphosphate hydrolases"/>
    <property type="match status" value="1"/>
</dbReference>
<dbReference type="GeneID" id="25301000"/>
<dbReference type="EMBL" id="KN846969">
    <property type="protein sequence ID" value="KIW86116.1"/>
    <property type="molecule type" value="Genomic_DNA"/>
</dbReference>
<keyword evidence="1" id="KW-1133">Transmembrane helix</keyword>
<protein>
    <recommendedName>
        <fullName evidence="4">NAD dependent epimerase/dehydratase</fullName>
    </recommendedName>
</protein>
<dbReference type="PANTHER" id="PTHR36978:SF3">
    <property type="entry name" value="P-LOOP CONTAINING NUCLEOSIDE TRIPHOSPHATE HYDROLASE PROTEIN"/>
    <property type="match status" value="1"/>
</dbReference>
<dbReference type="Gene3D" id="3.40.50.300">
    <property type="entry name" value="P-loop containing nucleotide triphosphate hydrolases"/>
    <property type="match status" value="1"/>
</dbReference>
<dbReference type="HOGENOM" id="CLU_061199_2_1_1"/>
<dbReference type="InterPro" id="IPR027417">
    <property type="entry name" value="P-loop_NTPase"/>
</dbReference>
<dbReference type="RefSeq" id="XP_013289924.1">
    <property type="nucleotide sequence ID" value="XM_013434470.1"/>
</dbReference>
<dbReference type="Pfam" id="PF17784">
    <property type="entry name" value="Sulfotransfer_4"/>
    <property type="match status" value="1"/>
</dbReference>
<evidence type="ECO:0000313" key="2">
    <source>
        <dbReference type="EMBL" id="KIW86116.1"/>
    </source>
</evidence>
<dbReference type="PANTHER" id="PTHR36978">
    <property type="entry name" value="P-LOOP CONTAINING NUCLEOTIDE TRIPHOSPHATE HYDROLASE"/>
    <property type="match status" value="1"/>
</dbReference>
<feature type="transmembrane region" description="Helical" evidence="1">
    <location>
        <begin position="248"/>
        <end position="270"/>
    </location>
</feature>
<dbReference type="Proteomes" id="UP000053029">
    <property type="component" value="Unassembled WGS sequence"/>
</dbReference>
<keyword evidence="1" id="KW-0472">Membrane</keyword>
<dbReference type="OrthoDB" id="408152at2759"/>
<dbReference type="STRING" id="1442368.A0A0D2E7P3"/>
<dbReference type="InterPro" id="IPR040632">
    <property type="entry name" value="Sulfotransfer_4"/>
</dbReference>
<sequence>MGQEASKPDPNARLQVIGCGMSRTGTASFSRALEILLGGPVYHGGSQLVGAGEDHIRAWIHLCKHTPIETESDKKVVLHGLKNLLSGYTAVTDMPPILFTEELVELFPDAKFICTTRDPESWWKSMERIAAKTDTEADRNDRVLAFLLALLPTMRYWKAFSDALRYGRFGELFYRSGHNHPHPGQYNEHMEYVKRVVPPERLWFYDVKEGWEPLCKILDCDVPNVPFPRVNDAEATDRIIQAQVQRGILAWTGASAAVAVMGFGMWRMWLAR</sequence>
<name>A0A0D2E7P3_9EURO</name>
<keyword evidence="1" id="KW-0812">Transmembrane</keyword>
<proteinExistence type="predicted"/>
<evidence type="ECO:0008006" key="4">
    <source>
        <dbReference type="Google" id="ProtNLM"/>
    </source>
</evidence>
<accession>A0A0D2E7P3</accession>
<evidence type="ECO:0000256" key="1">
    <source>
        <dbReference type="SAM" id="Phobius"/>
    </source>
</evidence>
<dbReference type="AlphaFoldDB" id="A0A0D2E7P3"/>
<keyword evidence="3" id="KW-1185">Reference proteome</keyword>